<organism evidence="1 2">
    <name type="scientific">Babesia caballi</name>
    <dbReference type="NCBI Taxonomy" id="5871"/>
    <lineage>
        <taxon>Eukaryota</taxon>
        <taxon>Sar</taxon>
        <taxon>Alveolata</taxon>
        <taxon>Apicomplexa</taxon>
        <taxon>Aconoidasida</taxon>
        <taxon>Piroplasmida</taxon>
        <taxon>Babesiidae</taxon>
        <taxon>Babesia</taxon>
    </lineage>
</organism>
<dbReference type="GeneID" id="94192863"/>
<dbReference type="AlphaFoldDB" id="A0AAV4LPG0"/>
<dbReference type="RefSeq" id="XP_067713451.1">
    <property type="nucleotide sequence ID" value="XM_067857350.1"/>
</dbReference>
<accession>A0AAV4LPG0</accession>
<dbReference type="EMBL" id="BPLF01000001">
    <property type="protein sequence ID" value="GIX61380.1"/>
    <property type="molecule type" value="Genomic_DNA"/>
</dbReference>
<reference evidence="1 2" key="1">
    <citation type="submission" date="2021-06" db="EMBL/GenBank/DDBJ databases">
        <title>Genome sequence of Babesia caballi.</title>
        <authorList>
            <person name="Yamagishi J."/>
            <person name="Kidaka T."/>
            <person name="Ochi A."/>
        </authorList>
    </citation>
    <scope>NUCLEOTIDE SEQUENCE [LARGE SCALE GENOMIC DNA]</scope>
    <source>
        <strain evidence="1">USDA-D6B2</strain>
    </source>
</reference>
<gene>
    <name evidence="1" type="ORF">BcabD6B2_08150</name>
</gene>
<comment type="caution">
    <text evidence="1">The sequence shown here is derived from an EMBL/GenBank/DDBJ whole genome shotgun (WGS) entry which is preliminary data.</text>
</comment>
<dbReference type="Proteomes" id="UP001497744">
    <property type="component" value="Unassembled WGS sequence"/>
</dbReference>
<evidence type="ECO:0000313" key="2">
    <source>
        <dbReference type="Proteomes" id="UP001497744"/>
    </source>
</evidence>
<sequence>MSGSGQKKSLTEPPENLKEAIDWVLRSDIKDTSSSVNVLITAVADALKKFIGYTTSGASGNNYTIKIGDNGIIKPGEIYSRSKGSPRSQNKIYTSAYYGAAWFTDVNSGGQENQNIKKKKAVQCFFTAIEIIFEGLTELYWKCKKDWSSTSLGGSGDDGLKKLMQKNGFSGTHLNTSITGQLIADTCAPRPHRVLYSLHRRRPKYFPRCLPLSA</sequence>
<proteinExistence type="predicted"/>
<keyword evidence="2" id="KW-1185">Reference proteome</keyword>
<name>A0AAV4LPG0_BABCB</name>
<protein>
    <submittedName>
        <fullName evidence="1">Variant erythrocyte surface antigen-1 family protein</fullName>
    </submittedName>
</protein>
<evidence type="ECO:0000313" key="1">
    <source>
        <dbReference type="EMBL" id="GIX61380.1"/>
    </source>
</evidence>